<sequence>MLYIALDVLTLNYFFTTMTDYTSPVVERLTSAITLQVYGLLQGLFMAIINCRDCWHGLNGIVDTLKHLFLQYIPALSLQPTCMSFLILFLKAYE</sequence>
<reference evidence="2 3" key="1">
    <citation type="submission" date="2019-02" db="EMBL/GenBank/DDBJ databases">
        <title>Genome sequencing of the rare red list fungi Bondarzewia mesenterica.</title>
        <authorList>
            <person name="Buettner E."/>
            <person name="Kellner H."/>
        </authorList>
    </citation>
    <scope>NUCLEOTIDE SEQUENCE [LARGE SCALE GENOMIC DNA]</scope>
    <source>
        <strain evidence="2 3">DSM 108281</strain>
    </source>
</reference>
<keyword evidence="1" id="KW-0812">Transmembrane</keyword>
<dbReference type="EMBL" id="SGPL01000170">
    <property type="protein sequence ID" value="THH16189.1"/>
    <property type="molecule type" value="Genomic_DNA"/>
</dbReference>
<keyword evidence="3" id="KW-1185">Reference proteome</keyword>
<accession>A0A4S4LUN5</accession>
<keyword evidence="1" id="KW-1133">Transmembrane helix</keyword>
<comment type="caution">
    <text evidence="2">The sequence shown here is derived from an EMBL/GenBank/DDBJ whole genome shotgun (WGS) entry which is preliminary data.</text>
</comment>
<feature type="transmembrane region" description="Helical" evidence="1">
    <location>
        <begin position="69"/>
        <end position="90"/>
    </location>
</feature>
<evidence type="ECO:0000256" key="1">
    <source>
        <dbReference type="SAM" id="Phobius"/>
    </source>
</evidence>
<organism evidence="2 3">
    <name type="scientific">Bondarzewia mesenterica</name>
    <dbReference type="NCBI Taxonomy" id="1095465"/>
    <lineage>
        <taxon>Eukaryota</taxon>
        <taxon>Fungi</taxon>
        <taxon>Dikarya</taxon>
        <taxon>Basidiomycota</taxon>
        <taxon>Agaricomycotina</taxon>
        <taxon>Agaricomycetes</taxon>
        <taxon>Russulales</taxon>
        <taxon>Bondarzewiaceae</taxon>
        <taxon>Bondarzewia</taxon>
    </lineage>
</organism>
<evidence type="ECO:0000313" key="3">
    <source>
        <dbReference type="Proteomes" id="UP000310158"/>
    </source>
</evidence>
<evidence type="ECO:0000313" key="2">
    <source>
        <dbReference type="EMBL" id="THH16189.1"/>
    </source>
</evidence>
<protein>
    <submittedName>
        <fullName evidence="2">Uncharacterized protein</fullName>
    </submittedName>
</protein>
<dbReference type="Proteomes" id="UP000310158">
    <property type="component" value="Unassembled WGS sequence"/>
</dbReference>
<proteinExistence type="predicted"/>
<dbReference type="AlphaFoldDB" id="A0A4S4LUN5"/>
<gene>
    <name evidence="2" type="ORF">EW146_g4416</name>
</gene>
<keyword evidence="1" id="KW-0472">Membrane</keyword>
<name>A0A4S4LUN5_9AGAM</name>